<proteinExistence type="predicted"/>
<dbReference type="AlphaFoldDB" id="A0A099NST2"/>
<reference evidence="2" key="1">
    <citation type="journal article" date="2014" name="Microb. Cell Fact.">
        <title>Exploiting Issatchenkia orientalis SD108 for succinic acid production.</title>
        <authorList>
            <person name="Xiao H."/>
            <person name="Shao Z."/>
            <person name="Jiang Y."/>
            <person name="Dole S."/>
            <person name="Zhao H."/>
        </authorList>
    </citation>
    <scope>NUCLEOTIDE SEQUENCE [LARGE SCALE GENOMIC DNA]</scope>
    <source>
        <strain evidence="2">SD108</strain>
    </source>
</reference>
<organism evidence="1 2">
    <name type="scientific">Pichia kudriavzevii</name>
    <name type="common">Yeast</name>
    <name type="synonym">Issatchenkia orientalis</name>
    <dbReference type="NCBI Taxonomy" id="4909"/>
    <lineage>
        <taxon>Eukaryota</taxon>
        <taxon>Fungi</taxon>
        <taxon>Dikarya</taxon>
        <taxon>Ascomycota</taxon>
        <taxon>Saccharomycotina</taxon>
        <taxon>Pichiomycetes</taxon>
        <taxon>Pichiales</taxon>
        <taxon>Pichiaceae</taxon>
        <taxon>Pichia</taxon>
    </lineage>
</organism>
<accession>A0A099NST2</accession>
<dbReference type="HOGENOM" id="CLU_3428530_0_0_1"/>
<evidence type="ECO:0000313" key="1">
    <source>
        <dbReference type="EMBL" id="KGK34967.1"/>
    </source>
</evidence>
<dbReference type="Proteomes" id="UP000029867">
    <property type="component" value="Unassembled WGS sequence"/>
</dbReference>
<comment type="caution">
    <text evidence="1">The sequence shown here is derived from an EMBL/GenBank/DDBJ whole genome shotgun (WGS) entry which is preliminary data.</text>
</comment>
<protein>
    <submittedName>
        <fullName evidence="1">Uncharacterized protein</fullName>
    </submittedName>
</protein>
<name>A0A099NST2_PICKU</name>
<dbReference type="EMBL" id="JQFK01001103">
    <property type="protein sequence ID" value="KGK34967.1"/>
    <property type="molecule type" value="Genomic_DNA"/>
</dbReference>
<sequence length="20" mass="2103">MSADHSMPLALISKKLGGFV</sequence>
<gene>
    <name evidence="1" type="ORF">JL09_g5884</name>
</gene>
<evidence type="ECO:0000313" key="2">
    <source>
        <dbReference type="Proteomes" id="UP000029867"/>
    </source>
</evidence>